<gene>
    <name evidence="1" type="ORF">JD77_02345</name>
</gene>
<accession>A0A562I8L0</accession>
<protein>
    <submittedName>
        <fullName evidence="1">Uncharacterized protein</fullName>
    </submittedName>
</protein>
<reference evidence="1 2" key="1">
    <citation type="submission" date="2019-07" db="EMBL/GenBank/DDBJ databases">
        <title>R&amp;d 2014.</title>
        <authorList>
            <person name="Klenk H.-P."/>
        </authorList>
    </citation>
    <scope>NUCLEOTIDE SEQUENCE [LARGE SCALE GENOMIC DNA]</scope>
    <source>
        <strain evidence="1 2">DSM 43868</strain>
    </source>
</reference>
<dbReference type="AlphaFoldDB" id="A0A562I8L0"/>
<proteinExistence type="predicted"/>
<dbReference type="RefSeq" id="WP_145774242.1">
    <property type="nucleotide sequence ID" value="NZ_BAAATQ010000231.1"/>
</dbReference>
<sequence>MSPFTPQPLAQTRIANADALLRNEVDLRTYPHRHLALVARPGFTSSGVTQLMEAVEYLSHYGWELVNVTSVNRSDLVYAFMRRR</sequence>
<evidence type="ECO:0000313" key="1">
    <source>
        <dbReference type="EMBL" id="TWH67370.1"/>
    </source>
</evidence>
<evidence type="ECO:0000313" key="2">
    <source>
        <dbReference type="Proteomes" id="UP000319825"/>
    </source>
</evidence>
<name>A0A562I8L0_MICOL</name>
<dbReference type="OrthoDB" id="4553956at2"/>
<keyword evidence="2" id="KW-1185">Reference proteome</keyword>
<dbReference type="EMBL" id="VLKE01000001">
    <property type="protein sequence ID" value="TWH67370.1"/>
    <property type="molecule type" value="Genomic_DNA"/>
</dbReference>
<comment type="caution">
    <text evidence="1">The sequence shown here is derived from an EMBL/GenBank/DDBJ whole genome shotgun (WGS) entry which is preliminary data.</text>
</comment>
<dbReference type="Proteomes" id="UP000319825">
    <property type="component" value="Unassembled WGS sequence"/>
</dbReference>
<organism evidence="1 2">
    <name type="scientific">Micromonospora olivasterospora</name>
    <dbReference type="NCBI Taxonomy" id="1880"/>
    <lineage>
        <taxon>Bacteria</taxon>
        <taxon>Bacillati</taxon>
        <taxon>Actinomycetota</taxon>
        <taxon>Actinomycetes</taxon>
        <taxon>Micromonosporales</taxon>
        <taxon>Micromonosporaceae</taxon>
        <taxon>Micromonospora</taxon>
    </lineage>
</organism>